<comment type="caution">
    <text evidence="2">The sequence shown here is derived from an EMBL/GenBank/DDBJ whole genome shotgun (WGS) entry which is preliminary data.</text>
</comment>
<accession>A0AAV7KV89</accession>
<feature type="compositionally biased region" description="Basic and acidic residues" evidence="1">
    <location>
        <begin position="1"/>
        <end position="14"/>
    </location>
</feature>
<feature type="compositionally biased region" description="Basic and acidic residues" evidence="1">
    <location>
        <begin position="26"/>
        <end position="36"/>
    </location>
</feature>
<dbReference type="EMBL" id="JANPWB010000016">
    <property type="protein sequence ID" value="KAJ1082449.1"/>
    <property type="molecule type" value="Genomic_DNA"/>
</dbReference>
<name>A0AAV7KV89_PLEWA</name>
<dbReference type="Proteomes" id="UP001066276">
    <property type="component" value="Chromosome 12"/>
</dbReference>
<feature type="compositionally biased region" description="Basic and acidic residues" evidence="1">
    <location>
        <begin position="44"/>
        <end position="74"/>
    </location>
</feature>
<evidence type="ECO:0000313" key="3">
    <source>
        <dbReference type="Proteomes" id="UP001066276"/>
    </source>
</evidence>
<proteinExistence type="predicted"/>
<organism evidence="2 3">
    <name type="scientific">Pleurodeles waltl</name>
    <name type="common">Iberian ribbed newt</name>
    <dbReference type="NCBI Taxonomy" id="8319"/>
    <lineage>
        <taxon>Eukaryota</taxon>
        <taxon>Metazoa</taxon>
        <taxon>Chordata</taxon>
        <taxon>Craniata</taxon>
        <taxon>Vertebrata</taxon>
        <taxon>Euteleostomi</taxon>
        <taxon>Amphibia</taxon>
        <taxon>Batrachia</taxon>
        <taxon>Caudata</taxon>
        <taxon>Salamandroidea</taxon>
        <taxon>Salamandridae</taxon>
        <taxon>Pleurodelinae</taxon>
        <taxon>Pleurodeles</taxon>
    </lineage>
</organism>
<feature type="region of interest" description="Disordered" evidence="1">
    <location>
        <begin position="1"/>
        <end position="98"/>
    </location>
</feature>
<evidence type="ECO:0000256" key="1">
    <source>
        <dbReference type="SAM" id="MobiDB-lite"/>
    </source>
</evidence>
<gene>
    <name evidence="2" type="ORF">NDU88_002617</name>
</gene>
<dbReference type="AlphaFoldDB" id="A0AAV7KV89"/>
<sequence>MSGPDARWRSDRATRWRLPGTPGPRRSADRGRHGGPDRTLPIQDEQREERDRQSGRCQEKRPDTAESLREEVRRPGIKSGMEAHPSDTADRDKPAGGS</sequence>
<reference evidence="2" key="1">
    <citation type="journal article" date="2022" name="bioRxiv">
        <title>Sequencing and chromosome-scale assembly of the giantPleurodeles waltlgenome.</title>
        <authorList>
            <person name="Brown T."/>
            <person name="Elewa A."/>
            <person name="Iarovenko S."/>
            <person name="Subramanian E."/>
            <person name="Araus A.J."/>
            <person name="Petzold A."/>
            <person name="Susuki M."/>
            <person name="Suzuki K.-i.T."/>
            <person name="Hayashi T."/>
            <person name="Toyoda A."/>
            <person name="Oliveira C."/>
            <person name="Osipova E."/>
            <person name="Leigh N.D."/>
            <person name="Simon A."/>
            <person name="Yun M.H."/>
        </authorList>
    </citation>
    <scope>NUCLEOTIDE SEQUENCE</scope>
    <source>
        <strain evidence="2">20211129_DDA</strain>
        <tissue evidence="2">Liver</tissue>
    </source>
</reference>
<evidence type="ECO:0000313" key="2">
    <source>
        <dbReference type="EMBL" id="KAJ1082449.1"/>
    </source>
</evidence>
<keyword evidence="3" id="KW-1185">Reference proteome</keyword>
<feature type="compositionally biased region" description="Basic and acidic residues" evidence="1">
    <location>
        <begin position="84"/>
        <end position="98"/>
    </location>
</feature>
<protein>
    <submittedName>
        <fullName evidence="2">Uncharacterized protein</fullName>
    </submittedName>
</protein>